<keyword evidence="6" id="KW-0732">Signal</keyword>
<dbReference type="PANTHER" id="PTHR23112:SF0">
    <property type="entry name" value="TRANSMEMBRANE PROTEIN 116"/>
    <property type="match status" value="1"/>
</dbReference>
<dbReference type="GO" id="GO:0005886">
    <property type="term" value="C:plasma membrane"/>
    <property type="evidence" value="ECO:0007669"/>
    <property type="project" value="TreeGrafter"/>
</dbReference>
<evidence type="ECO:0000256" key="4">
    <source>
        <dbReference type="ARBA" id="ARBA00023136"/>
    </source>
</evidence>
<gene>
    <name evidence="8" type="ORF">GLOINDRAFT_28195</name>
</gene>
<evidence type="ECO:0000256" key="5">
    <source>
        <dbReference type="SAM" id="Phobius"/>
    </source>
</evidence>
<feature type="chain" id="PRO_5004690381" description="G-protein coupled receptors family 1 profile domain-containing protein" evidence="6">
    <location>
        <begin position="24"/>
        <end position="469"/>
    </location>
</feature>
<dbReference type="AlphaFoldDB" id="U9TYX6"/>
<feature type="transmembrane region" description="Helical" evidence="5">
    <location>
        <begin position="124"/>
        <end position="145"/>
    </location>
</feature>
<dbReference type="SUPFAM" id="SSF81321">
    <property type="entry name" value="Family A G protein-coupled receptor-like"/>
    <property type="match status" value="1"/>
</dbReference>
<organism evidence="8">
    <name type="scientific">Rhizophagus irregularis (strain DAOM 181602 / DAOM 197198 / MUCL 43194)</name>
    <name type="common">Arbuscular mycorrhizal fungus</name>
    <name type="synonym">Glomus intraradices</name>
    <dbReference type="NCBI Taxonomy" id="747089"/>
    <lineage>
        <taxon>Eukaryota</taxon>
        <taxon>Fungi</taxon>
        <taxon>Fungi incertae sedis</taxon>
        <taxon>Mucoromycota</taxon>
        <taxon>Glomeromycotina</taxon>
        <taxon>Glomeromycetes</taxon>
        <taxon>Glomerales</taxon>
        <taxon>Glomeraceae</taxon>
        <taxon>Rhizophagus</taxon>
    </lineage>
</organism>
<evidence type="ECO:0000313" key="8">
    <source>
        <dbReference type="EMBL" id="ESA11513.1"/>
    </source>
</evidence>
<dbReference type="InterPro" id="IPR017452">
    <property type="entry name" value="GPCR_Rhodpsn_7TM"/>
</dbReference>
<dbReference type="HOGENOM" id="CLU_046459_0_0_1"/>
<comment type="subcellular location">
    <subcellularLocation>
        <location evidence="1">Membrane</location>
        <topology evidence="1">Multi-pass membrane protein</topology>
    </subcellularLocation>
</comment>
<sequence>MSQLSLIFMIYSLLFFYPIFINAEENYSSDNNPEQQRLNDNEFQIIVYTYYVVGSLNAIGCSFVFCKTFIKWMFCKKNKNRLTMSYRLPFYTAISDFGIFISGAINIAHTAIYARVWEQPMCTIVGALSWFFVSLNLSLYGVISIMTYIRVCRDIFFDTGKYDYKLWTIVFLIITILQIIAGPFYGPEKYWCIGKSKNIVFSVTNFTLYFILLFTTLTCYMLIYKTIEATFAEGGEINNYDDENNDNRDNRNDNRDIEYTTISDTKCMMEKKASVKIASYILVFFIQWTPVQVSNIGSWCNIDKTWIYVVAVIGVNLGGIGNAIQYMINERKTFHPTQYKSTTSLHIKTKLDEESYPSPASIELNDLPINIIIENNNEINVENVENEIIGSGYHYTTCYKLQNKHDMNHRLTLLLKSGLKLDRETSYTFDGSWHTQILTSLFVLYKFGTAYSHKGYLMLTYNLKVNFIN</sequence>
<feature type="transmembrane region" description="Helical" evidence="5">
    <location>
        <begin position="206"/>
        <end position="224"/>
    </location>
</feature>
<reference evidence="8" key="1">
    <citation type="submission" date="2013-07" db="EMBL/GenBank/DDBJ databases">
        <title>The genome of an arbuscular mycorrhizal fungus provides insights into the evolution of the oldest plant symbiosis.</title>
        <authorList>
            <consortium name="DOE Joint Genome Institute"/>
            <person name="Tisserant E."/>
            <person name="Malbreil M."/>
            <person name="Kuo A."/>
            <person name="Kohler A."/>
            <person name="Symeonidi A."/>
            <person name="Balestrini R."/>
            <person name="Charron P."/>
            <person name="Duensing N."/>
            <person name="Frei-dit-Frey N."/>
            <person name="Gianinazzi-Pearson V."/>
            <person name="Gilbert B."/>
            <person name="Handa Y."/>
            <person name="Hijri M."/>
            <person name="Kaul R."/>
            <person name="Kawaguchi M."/>
            <person name="Krajinski F."/>
            <person name="Lammers P."/>
            <person name="Lapierre D."/>
            <person name="Masclaux F.G."/>
            <person name="Murat C."/>
            <person name="Morin E."/>
            <person name="Ndikumana S."/>
            <person name="Pagni M."/>
            <person name="Petitpierre D."/>
            <person name="Requena N."/>
            <person name="Rosikiewicz P."/>
            <person name="Riley R."/>
            <person name="Saito K."/>
            <person name="San Clemente H."/>
            <person name="Shapiro H."/>
            <person name="van Tuinen D."/>
            <person name="Becard G."/>
            <person name="Bonfante P."/>
            <person name="Paszkowski U."/>
            <person name="Shachar-Hill Y."/>
            <person name="Young J.P."/>
            <person name="Sanders I.R."/>
            <person name="Henrissat B."/>
            <person name="Rensing S.A."/>
            <person name="Grigoriev I.V."/>
            <person name="Corradi N."/>
            <person name="Roux C."/>
            <person name="Martin F."/>
        </authorList>
    </citation>
    <scope>NUCLEOTIDE SEQUENCE</scope>
    <source>
        <strain evidence="8">DAOM 197198</strain>
    </source>
</reference>
<keyword evidence="2 5" id="KW-0812">Transmembrane</keyword>
<dbReference type="VEuPathDB" id="FungiDB:RhiirFUN_006300"/>
<feature type="transmembrane region" description="Helical" evidence="5">
    <location>
        <begin position="166"/>
        <end position="186"/>
    </location>
</feature>
<dbReference type="PROSITE" id="PS50262">
    <property type="entry name" value="G_PROTEIN_RECEP_F1_2"/>
    <property type="match status" value="1"/>
</dbReference>
<feature type="transmembrane region" description="Helical" evidence="5">
    <location>
        <begin position="305"/>
        <end position="324"/>
    </location>
</feature>
<evidence type="ECO:0000256" key="6">
    <source>
        <dbReference type="SAM" id="SignalP"/>
    </source>
</evidence>
<feature type="transmembrane region" description="Helical" evidence="5">
    <location>
        <begin position="273"/>
        <end position="293"/>
    </location>
</feature>
<evidence type="ECO:0000256" key="3">
    <source>
        <dbReference type="ARBA" id="ARBA00022989"/>
    </source>
</evidence>
<feature type="signal peptide" evidence="6">
    <location>
        <begin position="1"/>
        <end position="23"/>
    </location>
</feature>
<dbReference type="PANTHER" id="PTHR23112">
    <property type="entry name" value="G PROTEIN-COUPLED RECEPTOR 157-RELATED"/>
    <property type="match status" value="1"/>
</dbReference>
<evidence type="ECO:0000259" key="7">
    <source>
        <dbReference type="PROSITE" id="PS50262"/>
    </source>
</evidence>
<keyword evidence="4 5" id="KW-0472">Membrane</keyword>
<dbReference type="eggNOG" id="ENOG502T0FY">
    <property type="taxonomic scope" value="Eukaryota"/>
</dbReference>
<dbReference type="GO" id="GO:0007189">
    <property type="term" value="P:adenylate cyclase-activating G protein-coupled receptor signaling pathway"/>
    <property type="evidence" value="ECO:0007669"/>
    <property type="project" value="TreeGrafter"/>
</dbReference>
<evidence type="ECO:0000256" key="1">
    <source>
        <dbReference type="ARBA" id="ARBA00004141"/>
    </source>
</evidence>
<proteinExistence type="predicted"/>
<protein>
    <recommendedName>
        <fullName evidence="7">G-protein coupled receptors family 1 profile domain-containing protein</fullName>
    </recommendedName>
</protein>
<evidence type="ECO:0000256" key="2">
    <source>
        <dbReference type="ARBA" id="ARBA00022692"/>
    </source>
</evidence>
<feature type="transmembrane region" description="Helical" evidence="5">
    <location>
        <begin position="90"/>
        <end position="112"/>
    </location>
</feature>
<feature type="transmembrane region" description="Helical" evidence="5">
    <location>
        <begin position="47"/>
        <end position="70"/>
    </location>
</feature>
<dbReference type="GO" id="GO:0004930">
    <property type="term" value="F:G protein-coupled receptor activity"/>
    <property type="evidence" value="ECO:0007669"/>
    <property type="project" value="TreeGrafter"/>
</dbReference>
<keyword evidence="3 5" id="KW-1133">Transmembrane helix</keyword>
<dbReference type="Gene3D" id="1.20.1070.10">
    <property type="entry name" value="Rhodopsin 7-helix transmembrane proteins"/>
    <property type="match status" value="1"/>
</dbReference>
<dbReference type="EMBL" id="KI285910">
    <property type="protein sequence ID" value="ESA11513.1"/>
    <property type="molecule type" value="Genomic_DNA"/>
</dbReference>
<accession>U9TYX6</accession>
<feature type="domain" description="G-protein coupled receptors family 1 profile" evidence="7">
    <location>
        <begin position="66"/>
        <end position="326"/>
    </location>
</feature>
<name>U9TYX6_RHIID</name>